<evidence type="ECO:0000259" key="2">
    <source>
        <dbReference type="SMART" id="SM00722"/>
    </source>
</evidence>
<dbReference type="Pfam" id="PF05048">
    <property type="entry name" value="NosD"/>
    <property type="match status" value="1"/>
</dbReference>
<keyword evidence="1" id="KW-0812">Transmembrane</keyword>
<dbReference type="SMART" id="SM00710">
    <property type="entry name" value="PbH1"/>
    <property type="match status" value="8"/>
</dbReference>
<dbReference type="InterPro" id="IPR011050">
    <property type="entry name" value="Pectin_lyase_fold/virulence"/>
</dbReference>
<dbReference type="EMBL" id="JAGIKZ010000001">
    <property type="protein sequence ID" value="MBP2239668.1"/>
    <property type="molecule type" value="Genomic_DNA"/>
</dbReference>
<protein>
    <submittedName>
        <fullName evidence="3">Parallel beta-helix repeat protein</fullName>
    </submittedName>
</protein>
<dbReference type="RefSeq" id="WP_066394592.1">
    <property type="nucleotide sequence ID" value="NZ_JAGIKZ010000001.1"/>
</dbReference>
<dbReference type="SMART" id="SM00722">
    <property type="entry name" value="CASH"/>
    <property type="match status" value="1"/>
</dbReference>
<comment type="caution">
    <text evidence="3">The sequence shown here is derived from an EMBL/GenBank/DDBJ whole genome shotgun (WGS) entry which is preliminary data.</text>
</comment>
<proteinExistence type="predicted"/>
<dbReference type="InterPro" id="IPR022441">
    <property type="entry name" value="Para_beta_helix_rpt-2"/>
</dbReference>
<gene>
    <name evidence="3" type="ORF">J2Z40_000221</name>
</gene>
<dbReference type="Proteomes" id="UP001519293">
    <property type="component" value="Unassembled WGS sequence"/>
</dbReference>
<dbReference type="InterPro" id="IPR007742">
    <property type="entry name" value="NosD_dom"/>
</dbReference>
<dbReference type="Gene3D" id="2.160.20.10">
    <property type="entry name" value="Single-stranded right-handed beta-helix, Pectin lyase-like"/>
    <property type="match status" value="2"/>
</dbReference>
<dbReference type="SUPFAM" id="SSF51126">
    <property type="entry name" value="Pectin lyase-like"/>
    <property type="match status" value="1"/>
</dbReference>
<keyword evidence="4" id="KW-1185">Reference proteome</keyword>
<keyword evidence="1" id="KW-0472">Membrane</keyword>
<dbReference type="InterPro" id="IPR006633">
    <property type="entry name" value="Carb-bd_sugar_hydrolysis-dom"/>
</dbReference>
<keyword evidence="1" id="KW-1133">Transmembrane helix</keyword>
<evidence type="ECO:0000313" key="4">
    <source>
        <dbReference type="Proteomes" id="UP001519293"/>
    </source>
</evidence>
<reference evidence="3 4" key="1">
    <citation type="submission" date="2021-03" db="EMBL/GenBank/DDBJ databases">
        <title>Genomic Encyclopedia of Type Strains, Phase IV (KMG-IV): sequencing the most valuable type-strain genomes for metagenomic binning, comparative biology and taxonomic classification.</title>
        <authorList>
            <person name="Goeker M."/>
        </authorList>
    </citation>
    <scope>NUCLEOTIDE SEQUENCE [LARGE SCALE GENOMIC DNA]</scope>
    <source>
        <strain evidence="3 4">DSM 26675</strain>
    </source>
</reference>
<dbReference type="InterPro" id="IPR012334">
    <property type="entry name" value="Pectin_lyas_fold"/>
</dbReference>
<name>A0ABS4R9U1_9BACI</name>
<sequence>MYNKIVFLLLLLWVGFTGRTYAEELIVKNSSELEQALNTQSAEVIKMVPGIYEGIFNIKYPVHLIGEEGVKLVGPYNGDVLTIDADDVVVEGLHIEGSGSQNAGIYVKGNRSIIHQNIIKNAFHGIYAKESYGHRIENNVVTSFDDKKKHKGYGIYVVKAPNSSIVSNYVYDTQDGVYVSYSDFCEVRANKMIKARYGVHTMDSKSVLISQNEVRESVNGLMIMQSNEVSIINNFFYLNTKIDGAGMFIFDTFDSKVSSNMMNGNFKGIIMENAKRNTLEFNTFIGNNTGLELGEATDGNTIYLNNFYHNTRQIISEKDQENQFNLDNYGNYYDDHGSLNLNKDHLVDFAYKSGDVFYNMTRKEPVLNIFYQSPAVELWNMIEQYTPMPSDSFIIDDSPLVKPAPVSWNEQKTEKSFLSNPTFDWIQIFCFLVILTSSVYILLKFGRERHEI</sequence>
<evidence type="ECO:0000313" key="3">
    <source>
        <dbReference type="EMBL" id="MBP2239668.1"/>
    </source>
</evidence>
<feature type="transmembrane region" description="Helical" evidence="1">
    <location>
        <begin position="425"/>
        <end position="443"/>
    </location>
</feature>
<feature type="domain" description="Carbohydrate-binding/sugar hydrolysis" evidence="2">
    <location>
        <begin position="51"/>
        <end position="180"/>
    </location>
</feature>
<evidence type="ECO:0000256" key="1">
    <source>
        <dbReference type="SAM" id="Phobius"/>
    </source>
</evidence>
<dbReference type="NCBIfam" id="TIGR03804">
    <property type="entry name" value="para_beta_helix"/>
    <property type="match status" value="2"/>
</dbReference>
<accession>A0ABS4R9U1</accession>
<dbReference type="InterPro" id="IPR006626">
    <property type="entry name" value="PbH1"/>
</dbReference>
<organism evidence="3 4">
    <name type="scientific">Cytobacillus eiseniae</name>
    <dbReference type="NCBI Taxonomy" id="762947"/>
    <lineage>
        <taxon>Bacteria</taxon>
        <taxon>Bacillati</taxon>
        <taxon>Bacillota</taxon>
        <taxon>Bacilli</taxon>
        <taxon>Bacillales</taxon>
        <taxon>Bacillaceae</taxon>
        <taxon>Cytobacillus</taxon>
    </lineage>
</organism>